<dbReference type="GO" id="GO:0030246">
    <property type="term" value="F:carbohydrate binding"/>
    <property type="evidence" value="ECO:0007669"/>
    <property type="project" value="UniProtKB-KW"/>
</dbReference>
<dbReference type="InterPro" id="IPR013320">
    <property type="entry name" value="ConA-like_dom_sf"/>
</dbReference>
<dbReference type="SUPFAM" id="SSF50370">
    <property type="entry name" value="Ricin B-like lectins"/>
    <property type="match status" value="1"/>
</dbReference>
<dbReference type="Proteomes" id="UP000266673">
    <property type="component" value="Unassembled WGS sequence"/>
</dbReference>
<accession>A0A397UZ02</accession>
<dbReference type="Pfam" id="PF13385">
    <property type="entry name" value="Laminin_G_3"/>
    <property type="match status" value="1"/>
</dbReference>
<gene>
    <name evidence="1" type="ORF">C2G38_2100070</name>
</gene>
<dbReference type="Gene3D" id="2.80.10.50">
    <property type="match status" value="1"/>
</dbReference>
<reference evidence="1 2" key="1">
    <citation type="submission" date="2018-06" db="EMBL/GenBank/DDBJ databases">
        <title>Comparative genomics reveals the genomic features of Rhizophagus irregularis, R. cerebriforme, R. diaphanum and Gigaspora rosea, and their symbiotic lifestyle signature.</title>
        <authorList>
            <person name="Morin E."/>
            <person name="San Clemente H."/>
            <person name="Chen E.C.H."/>
            <person name="De La Providencia I."/>
            <person name="Hainaut M."/>
            <person name="Kuo A."/>
            <person name="Kohler A."/>
            <person name="Murat C."/>
            <person name="Tang N."/>
            <person name="Roy S."/>
            <person name="Loubradou J."/>
            <person name="Henrissat B."/>
            <person name="Grigoriev I.V."/>
            <person name="Corradi N."/>
            <person name="Roux C."/>
            <person name="Martin F.M."/>
        </authorList>
    </citation>
    <scope>NUCLEOTIDE SEQUENCE [LARGE SCALE GENOMIC DNA]</scope>
    <source>
        <strain evidence="1 2">DAOM 194757</strain>
    </source>
</reference>
<dbReference type="STRING" id="44941.A0A397UZ02"/>
<evidence type="ECO:0000313" key="1">
    <source>
        <dbReference type="EMBL" id="RIB12803.1"/>
    </source>
</evidence>
<dbReference type="Gene3D" id="2.60.120.200">
    <property type="match status" value="1"/>
</dbReference>
<dbReference type="AlphaFoldDB" id="A0A397UZ02"/>
<keyword evidence="2" id="KW-1185">Reference proteome</keyword>
<name>A0A397UZ02_9GLOM</name>
<proteinExistence type="predicted"/>
<protein>
    <submittedName>
        <fullName evidence="1">Concanavalin A-like lectin/glucanase domain-containing protein</fullName>
    </submittedName>
</protein>
<comment type="caution">
    <text evidence="1">The sequence shown here is derived from an EMBL/GenBank/DDBJ whole genome shotgun (WGS) entry which is preliminary data.</text>
</comment>
<feature type="non-terminal residue" evidence="1">
    <location>
        <position position="1"/>
    </location>
</feature>
<keyword evidence="1" id="KW-0430">Lectin</keyword>
<dbReference type="OrthoDB" id="2392721at2759"/>
<dbReference type="SUPFAM" id="SSF49899">
    <property type="entry name" value="Concanavalin A-like lectins/glucanases"/>
    <property type="match status" value="1"/>
</dbReference>
<sequence length="324" mass="37330">RVAVLISKPITLGAREQEVFNHADLPVVKDELSITLRLKLQDYTSSCFMIFHKGTDDLIRTSGLWLSENKLHARFTGNWDNNEGIMRVDDELLLQKWYHIAYTLSDPEKRLDLYVNGEWVGYYSIQDVKKQRVIFNDGPLYIGQAFSRDGFNGEISNVRYFNWRLTPEEVKKDLSAGLRKNEDIFYIYFDDEGSDEENLGDENLMLKVLMMRVLIIKKLDKKVDDNSASILKLRSFKNNTKADIILINKATGKVINQENGTEITQVDLAEADNNCILWTLGSKQNDGTRSIHPNKNEHMSLDVRFFPTHGGSNQLWTFQQVLSD</sequence>
<dbReference type="InterPro" id="IPR035992">
    <property type="entry name" value="Ricin_B-like_lectins"/>
</dbReference>
<organism evidence="1 2">
    <name type="scientific">Gigaspora rosea</name>
    <dbReference type="NCBI Taxonomy" id="44941"/>
    <lineage>
        <taxon>Eukaryota</taxon>
        <taxon>Fungi</taxon>
        <taxon>Fungi incertae sedis</taxon>
        <taxon>Mucoromycota</taxon>
        <taxon>Glomeromycotina</taxon>
        <taxon>Glomeromycetes</taxon>
        <taxon>Diversisporales</taxon>
        <taxon>Gigasporaceae</taxon>
        <taxon>Gigaspora</taxon>
    </lineage>
</organism>
<evidence type="ECO:0000313" key="2">
    <source>
        <dbReference type="Proteomes" id="UP000266673"/>
    </source>
</evidence>
<dbReference type="EMBL" id="QKWP01000988">
    <property type="protein sequence ID" value="RIB12803.1"/>
    <property type="molecule type" value="Genomic_DNA"/>
</dbReference>